<reference evidence="2" key="1">
    <citation type="submission" date="2020-01" db="EMBL/GenBank/DDBJ databases">
        <authorList>
            <consortium name="DOE Joint Genome Institute"/>
            <person name="Haridas S."/>
            <person name="Albert R."/>
            <person name="Binder M."/>
            <person name="Bloem J."/>
            <person name="Labutti K."/>
            <person name="Salamov A."/>
            <person name="Andreopoulos B."/>
            <person name="Baker S.E."/>
            <person name="Barry K."/>
            <person name="Bills G."/>
            <person name="Bluhm B.H."/>
            <person name="Cannon C."/>
            <person name="Castanera R."/>
            <person name="Culley D.E."/>
            <person name="Daum C."/>
            <person name="Ezra D."/>
            <person name="Gonzalez J.B."/>
            <person name="Henrissat B."/>
            <person name="Kuo A."/>
            <person name="Liang C."/>
            <person name="Lipzen A."/>
            <person name="Lutzoni F."/>
            <person name="Magnuson J."/>
            <person name="Mondo S."/>
            <person name="Nolan M."/>
            <person name="Ohm R."/>
            <person name="Pangilinan J."/>
            <person name="Park H.-J."/>
            <person name="Ramirez L."/>
            <person name="Alfaro M."/>
            <person name="Sun H."/>
            <person name="Tritt A."/>
            <person name="Yoshinaga Y."/>
            <person name="Zwiers L.-H."/>
            <person name="Turgeon B.G."/>
            <person name="Goodwin S.B."/>
            <person name="Spatafora J.W."/>
            <person name="Crous P.W."/>
            <person name="Grigoriev I.V."/>
        </authorList>
    </citation>
    <scope>NUCLEOTIDE SEQUENCE</scope>
    <source>
        <strain evidence="2">IPT5</strain>
    </source>
</reference>
<dbReference type="Proteomes" id="UP000799423">
    <property type="component" value="Unassembled WGS sequence"/>
</dbReference>
<evidence type="ECO:0008006" key="4">
    <source>
        <dbReference type="Google" id="ProtNLM"/>
    </source>
</evidence>
<feature type="signal peptide" evidence="1">
    <location>
        <begin position="1"/>
        <end position="20"/>
    </location>
</feature>
<evidence type="ECO:0000313" key="3">
    <source>
        <dbReference type="Proteomes" id="UP000799423"/>
    </source>
</evidence>
<accession>A0A6A7BE98</accession>
<proteinExistence type="predicted"/>
<organism evidence="2 3">
    <name type="scientific">Plenodomus tracheiphilus IPT5</name>
    <dbReference type="NCBI Taxonomy" id="1408161"/>
    <lineage>
        <taxon>Eukaryota</taxon>
        <taxon>Fungi</taxon>
        <taxon>Dikarya</taxon>
        <taxon>Ascomycota</taxon>
        <taxon>Pezizomycotina</taxon>
        <taxon>Dothideomycetes</taxon>
        <taxon>Pleosporomycetidae</taxon>
        <taxon>Pleosporales</taxon>
        <taxon>Pleosporineae</taxon>
        <taxon>Leptosphaeriaceae</taxon>
        <taxon>Plenodomus</taxon>
    </lineage>
</organism>
<dbReference type="AlphaFoldDB" id="A0A6A7BE98"/>
<sequence length="81" mass="9011">MSIHAMYLAGPSWWLAVCSCLVPHQRHQAASVHRPSTSLVGLIARWSCQNMNAVPSCFKIDPNQFCLSRRGQLNRRGTCTG</sequence>
<gene>
    <name evidence="2" type="ORF">T440DRAFT_465959</name>
</gene>
<evidence type="ECO:0000256" key="1">
    <source>
        <dbReference type="SAM" id="SignalP"/>
    </source>
</evidence>
<evidence type="ECO:0000313" key="2">
    <source>
        <dbReference type="EMBL" id="KAF2853582.1"/>
    </source>
</evidence>
<keyword evidence="3" id="KW-1185">Reference proteome</keyword>
<keyword evidence="1" id="KW-0732">Signal</keyword>
<feature type="chain" id="PRO_5025560429" description="Secreted protein" evidence="1">
    <location>
        <begin position="21"/>
        <end position="81"/>
    </location>
</feature>
<name>A0A6A7BE98_9PLEO</name>
<protein>
    <recommendedName>
        <fullName evidence="4">Secreted protein</fullName>
    </recommendedName>
</protein>
<dbReference type="EMBL" id="MU006295">
    <property type="protein sequence ID" value="KAF2853582.1"/>
    <property type="molecule type" value="Genomic_DNA"/>
</dbReference>